<dbReference type="GeneID" id="22895608"/>
<evidence type="ECO:0000313" key="2">
    <source>
        <dbReference type="Proteomes" id="UP000008784"/>
    </source>
</evidence>
<dbReference type="STRING" id="756982.G1XJL1"/>
<dbReference type="eggNOG" id="ENOG502QQ04">
    <property type="taxonomic scope" value="Eukaryota"/>
</dbReference>
<dbReference type="OMA" id="CGKWWCE"/>
<accession>G1XJL1</accession>
<sequence length="446" mass="48492">MHTATHVSGLFSLLRIHVILDEFTPYLLPHEILNLGLCSKSFHKILFKQAGAFRHVDLSLSALVPVNQSQQQVSLRRSYTDFLSSALLGKNTQTLILDGLPMNFDTLFNLLVSPNQRISILSVRDCGFNQPRFMQTLHFLVRPGSTSPLKGVYVFGKSNGAPRSKNRWQRQRVGEVEFIEGWAETVQACEGKIVFDIGLCKGSKHMTLSPFEDDLNAVAAAAAEIELGSTPVSVGSGFASFAWSGQDSEQSSVTSTSAGEGDWMPPQMAPKLANKRILGRCEGCGTPPTGCSSKLYGPVPILTSDIKIACRPRVGEKVEVDMCDDCTKERLCECCGKWWCESCYSVGMGKMEVYFSIAMTAVEPALIARKIPCEAAEAARPISAPFTTSAPPNSTAIGAMSRRLRHKKEGDNGFAERPSRNENAILKTKIQLSAAGPAGTLNQSPI</sequence>
<dbReference type="AlphaFoldDB" id="G1XJL1"/>
<dbReference type="RefSeq" id="XP_011124673.1">
    <property type="nucleotide sequence ID" value="XM_011126371.1"/>
</dbReference>
<dbReference type="EMBL" id="ADOT01000177">
    <property type="protein sequence ID" value="EGX46634.1"/>
    <property type="molecule type" value="Genomic_DNA"/>
</dbReference>
<organism evidence="1 2">
    <name type="scientific">Arthrobotrys oligospora (strain ATCC 24927 / CBS 115.81 / DSM 1491)</name>
    <name type="common">Nematode-trapping fungus</name>
    <name type="synonym">Didymozoophaga oligospora</name>
    <dbReference type="NCBI Taxonomy" id="756982"/>
    <lineage>
        <taxon>Eukaryota</taxon>
        <taxon>Fungi</taxon>
        <taxon>Dikarya</taxon>
        <taxon>Ascomycota</taxon>
        <taxon>Pezizomycotina</taxon>
        <taxon>Orbiliomycetes</taxon>
        <taxon>Orbiliales</taxon>
        <taxon>Orbiliaceae</taxon>
        <taxon>Orbilia</taxon>
        <taxon>Orbilia oligospora</taxon>
    </lineage>
</organism>
<evidence type="ECO:0000313" key="1">
    <source>
        <dbReference type="EMBL" id="EGX46634.1"/>
    </source>
</evidence>
<reference evidence="1 2" key="1">
    <citation type="journal article" date="2011" name="PLoS Pathog.">
        <title>Genomic and proteomic analyses of the fungus Arthrobotrys oligospora provide insights into nematode-trap formation.</title>
        <authorList>
            <person name="Yang J."/>
            <person name="Wang L."/>
            <person name="Ji X."/>
            <person name="Feng Y."/>
            <person name="Li X."/>
            <person name="Zou C."/>
            <person name="Xu J."/>
            <person name="Ren Y."/>
            <person name="Mi Q."/>
            <person name="Wu J."/>
            <person name="Liu S."/>
            <person name="Liu Y."/>
            <person name="Huang X."/>
            <person name="Wang H."/>
            <person name="Niu X."/>
            <person name="Li J."/>
            <person name="Liang L."/>
            <person name="Luo Y."/>
            <person name="Ji K."/>
            <person name="Zhou W."/>
            <person name="Yu Z."/>
            <person name="Li G."/>
            <person name="Liu Y."/>
            <person name="Li L."/>
            <person name="Qiao M."/>
            <person name="Feng L."/>
            <person name="Zhang K.-Q."/>
        </authorList>
    </citation>
    <scope>NUCLEOTIDE SEQUENCE [LARGE SCALE GENOMIC DNA]</scope>
    <source>
        <strain evidence="2">ATCC 24927 / CBS 115.81 / DSM 1491</strain>
    </source>
</reference>
<name>G1XJL1_ARTOA</name>
<proteinExistence type="predicted"/>
<dbReference type="Proteomes" id="UP000008784">
    <property type="component" value="Unassembled WGS sequence"/>
</dbReference>
<comment type="caution">
    <text evidence="1">The sequence shown here is derived from an EMBL/GenBank/DDBJ whole genome shotgun (WGS) entry which is preliminary data.</text>
</comment>
<keyword evidence="2" id="KW-1185">Reference proteome</keyword>
<dbReference type="InParanoid" id="G1XJL1"/>
<gene>
    <name evidence="1" type="ORF">AOL_s00097g538</name>
</gene>
<protein>
    <submittedName>
        <fullName evidence="1">Uncharacterized protein</fullName>
    </submittedName>
</protein>
<dbReference type="OrthoDB" id="5345494at2759"/>
<dbReference type="HOGENOM" id="CLU_613902_0_0_1"/>